<evidence type="ECO:0000313" key="2">
    <source>
        <dbReference type="Proteomes" id="UP000245137"/>
    </source>
</evidence>
<name>A0A2U1SSP3_METSR</name>
<dbReference type="AlphaFoldDB" id="A0A2U1SSP3"/>
<keyword evidence="2" id="KW-1185">Reference proteome</keyword>
<accession>A0A2U1SSP3</accession>
<gene>
    <name evidence="1" type="ORF">C5689_06090</name>
</gene>
<dbReference type="Proteomes" id="UP000245137">
    <property type="component" value="Unassembled WGS sequence"/>
</dbReference>
<reference evidence="1 2" key="1">
    <citation type="journal article" date="2018" name="Appl. Microbiol. Biotechnol.">
        <title>Co-cultivation of the strictly anaerobic methanogen Methanosarcina barkeri with aerobic methanotrophs in an oxygen-limited membrane bioreactor.</title>
        <authorList>
            <person name="In 't Zandt M.H."/>
            <person name="van den Bosch T.J.M."/>
            <person name="Rijkers R."/>
            <person name="van Kessel M.A.H.J."/>
            <person name="Jetten M.S.M."/>
            <person name="Welte C.U."/>
        </authorList>
    </citation>
    <scope>NUCLEOTIDE SEQUENCE [LARGE SCALE GENOMIC DNA]</scope>
    <source>
        <strain evidence="1 2">DSM 17706</strain>
    </source>
</reference>
<dbReference type="RefSeq" id="WP_108916383.1">
    <property type="nucleotide sequence ID" value="NZ_BGJY01000018.1"/>
</dbReference>
<sequence length="90" mass="10100">MTATLTLRERVLARHALGLDGRRRRSYRNHYVVGSGDDHAAWLGMAERGLARRRQGSDLFGGDDCFWLTRAGAEAALNPGEDLDEEDFPR</sequence>
<proteinExistence type="predicted"/>
<protein>
    <submittedName>
        <fullName evidence="1">Uncharacterized protein</fullName>
    </submittedName>
</protein>
<comment type="caution">
    <text evidence="1">The sequence shown here is derived from an EMBL/GenBank/DDBJ whole genome shotgun (WGS) entry which is preliminary data.</text>
</comment>
<evidence type="ECO:0000313" key="1">
    <source>
        <dbReference type="EMBL" id="PWB94630.1"/>
    </source>
</evidence>
<organism evidence="1 2">
    <name type="scientific">Methylosinus sporium</name>
    <dbReference type="NCBI Taxonomy" id="428"/>
    <lineage>
        <taxon>Bacteria</taxon>
        <taxon>Pseudomonadati</taxon>
        <taxon>Pseudomonadota</taxon>
        <taxon>Alphaproteobacteria</taxon>
        <taxon>Hyphomicrobiales</taxon>
        <taxon>Methylocystaceae</taxon>
        <taxon>Methylosinus</taxon>
    </lineage>
</organism>
<dbReference type="OrthoDB" id="8451126at2"/>
<dbReference type="EMBL" id="PUIV01000006">
    <property type="protein sequence ID" value="PWB94630.1"/>
    <property type="molecule type" value="Genomic_DNA"/>
</dbReference>